<keyword evidence="2" id="KW-0812">Transmembrane</keyword>
<evidence type="ECO:0000256" key="1">
    <source>
        <dbReference type="SAM" id="MobiDB-lite"/>
    </source>
</evidence>
<sequence length="401" mass="44286">MEKWIAGIRKNFKSKKGVTMVEMVVTIVLTGILFTMACSMLISWVKVYDELKTTEQAEQLADTLMNKISGEIAGAQTGNIVDAGSAGAGESTRKAIRISTDNQSIELYDRTGSHITIGTTERRPKDGGGRELNIHYEAVKNPDPKISENIYDEIDWKYSTKMYMKYSIESLKFETVQNAADEILPLVDVTLKIKSGKYGNACTVSKTVECYNSPEITGPVTGGTTEPEPPPVDPEVPPSPPNQEENNSGGYIEVNGGTLSYHAGVPTFQDLKDQADAMKPPNDTEIIKVPQGIYYDESVQRYYYVTEDTITQKYNCGSMAQIKNYTNNWTKVLALNDQLITEDDIIGGDHFGSKLQEGSIYSFGGKYYICVSPSGGWPGVNPENNNNWKQIDNSYFRTGGS</sequence>
<dbReference type="OrthoDB" id="2064598at2"/>
<feature type="compositionally biased region" description="Pro residues" evidence="1">
    <location>
        <begin position="227"/>
        <end position="241"/>
    </location>
</feature>
<evidence type="ECO:0000313" key="4">
    <source>
        <dbReference type="Proteomes" id="UP000095544"/>
    </source>
</evidence>
<feature type="region of interest" description="Disordered" evidence="1">
    <location>
        <begin position="214"/>
        <end position="252"/>
    </location>
</feature>
<accession>A0A174H539</accession>
<feature type="transmembrane region" description="Helical" evidence="2">
    <location>
        <begin position="21"/>
        <end position="45"/>
    </location>
</feature>
<dbReference type="RefSeq" id="WP_055153957.1">
    <property type="nucleotide sequence ID" value="NZ_CYZU01000029.1"/>
</dbReference>
<name>A0A174H539_9FIRM</name>
<dbReference type="STRING" id="39482.ERS852491_03010"/>
<reference evidence="3 4" key="1">
    <citation type="submission" date="2015-09" db="EMBL/GenBank/DDBJ databases">
        <authorList>
            <consortium name="Pathogen Informatics"/>
        </authorList>
    </citation>
    <scope>NUCLEOTIDE SEQUENCE [LARGE SCALE GENOMIC DNA]</scope>
    <source>
        <strain evidence="3 4">2789STDY5834876</strain>
    </source>
</reference>
<protein>
    <recommendedName>
        <fullName evidence="5">Prepilin-type N-terminal cleavage/methylation domain-containing protein</fullName>
    </recommendedName>
</protein>
<feature type="compositionally biased region" description="Low complexity" evidence="1">
    <location>
        <begin position="214"/>
        <end position="226"/>
    </location>
</feature>
<evidence type="ECO:0000256" key="2">
    <source>
        <dbReference type="SAM" id="Phobius"/>
    </source>
</evidence>
<proteinExistence type="predicted"/>
<organism evidence="3 4">
    <name type="scientific">Faecalicatena contorta</name>
    <dbReference type="NCBI Taxonomy" id="39482"/>
    <lineage>
        <taxon>Bacteria</taxon>
        <taxon>Bacillati</taxon>
        <taxon>Bacillota</taxon>
        <taxon>Clostridia</taxon>
        <taxon>Lachnospirales</taxon>
        <taxon>Lachnospiraceae</taxon>
        <taxon>Faecalicatena</taxon>
    </lineage>
</organism>
<keyword evidence="2" id="KW-0472">Membrane</keyword>
<dbReference type="EMBL" id="CYZU01000029">
    <property type="protein sequence ID" value="CUO70003.1"/>
    <property type="molecule type" value="Genomic_DNA"/>
</dbReference>
<dbReference type="NCBIfam" id="TIGR02532">
    <property type="entry name" value="IV_pilin_GFxxxE"/>
    <property type="match status" value="1"/>
</dbReference>
<gene>
    <name evidence="3" type="ORF">ERS852491_03010</name>
</gene>
<dbReference type="Pfam" id="PF07963">
    <property type="entry name" value="N_methyl"/>
    <property type="match status" value="1"/>
</dbReference>
<evidence type="ECO:0008006" key="5">
    <source>
        <dbReference type="Google" id="ProtNLM"/>
    </source>
</evidence>
<dbReference type="InterPro" id="IPR012902">
    <property type="entry name" value="N_methyl_site"/>
</dbReference>
<keyword evidence="2" id="KW-1133">Transmembrane helix</keyword>
<dbReference type="AlphaFoldDB" id="A0A174H539"/>
<evidence type="ECO:0000313" key="3">
    <source>
        <dbReference type="EMBL" id="CUO70003.1"/>
    </source>
</evidence>
<dbReference type="Proteomes" id="UP000095544">
    <property type="component" value="Unassembled WGS sequence"/>
</dbReference>